<accession>A0ABV9UDW8</accession>
<keyword evidence="2 4" id="KW-0378">Hydrolase</keyword>
<feature type="signal peptide" evidence="5">
    <location>
        <begin position="1"/>
        <end position="23"/>
    </location>
</feature>
<protein>
    <submittedName>
        <fullName evidence="6">Glycoside hydrolase family 43 protein</fullName>
    </submittedName>
</protein>
<dbReference type="RefSeq" id="WP_378264025.1">
    <property type="nucleotide sequence ID" value="NZ_JBHSIT010000016.1"/>
</dbReference>
<dbReference type="InterPro" id="IPR051795">
    <property type="entry name" value="Glycosyl_Hydrlase_43"/>
</dbReference>
<dbReference type="CDD" id="cd08999">
    <property type="entry name" value="GH43_ABN-like"/>
    <property type="match status" value="1"/>
</dbReference>
<evidence type="ECO:0000313" key="7">
    <source>
        <dbReference type="Proteomes" id="UP001595872"/>
    </source>
</evidence>
<evidence type="ECO:0000256" key="1">
    <source>
        <dbReference type="ARBA" id="ARBA00009865"/>
    </source>
</evidence>
<dbReference type="PANTHER" id="PTHR42812:SF5">
    <property type="entry name" value="ENDO-ARABINASE"/>
    <property type="match status" value="1"/>
</dbReference>
<gene>
    <name evidence="6" type="ORF">ACFPCY_38630</name>
</gene>
<keyword evidence="3 4" id="KW-0326">Glycosidase</keyword>
<evidence type="ECO:0000313" key="6">
    <source>
        <dbReference type="EMBL" id="MFC4913267.1"/>
    </source>
</evidence>
<evidence type="ECO:0000256" key="2">
    <source>
        <dbReference type="ARBA" id="ARBA00022801"/>
    </source>
</evidence>
<keyword evidence="7" id="KW-1185">Reference proteome</keyword>
<comment type="caution">
    <text evidence="6">The sequence shown here is derived from an EMBL/GenBank/DDBJ whole genome shotgun (WGS) entry which is preliminary data.</text>
</comment>
<dbReference type="InterPro" id="IPR006710">
    <property type="entry name" value="Glyco_hydro_43"/>
</dbReference>
<reference evidence="7" key="1">
    <citation type="journal article" date="2019" name="Int. J. Syst. Evol. Microbiol.">
        <title>The Global Catalogue of Microorganisms (GCM) 10K type strain sequencing project: providing services to taxonomists for standard genome sequencing and annotation.</title>
        <authorList>
            <consortium name="The Broad Institute Genomics Platform"/>
            <consortium name="The Broad Institute Genome Sequencing Center for Infectious Disease"/>
            <person name="Wu L."/>
            <person name="Ma J."/>
        </authorList>
    </citation>
    <scope>NUCLEOTIDE SEQUENCE [LARGE SCALE GENOMIC DNA]</scope>
    <source>
        <strain evidence="7">KLKA75</strain>
    </source>
</reference>
<dbReference type="EMBL" id="JBHSIT010000016">
    <property type="protein sequence ID" value="MFC4913267.1"/>
    <property type="molecule type" value="Genomic_DNA"/>
</dbReference>
<dbReference type="PANTHER" id="PTHR42812">
    <property type="entry name" value="BETA-XYLOSIDASE"/>
    <property type="match status" value="1"/>
</dbReference>
<dbReference type="Pfam" id="PF04616">
    <property type="entry name" value="Glyco_hydro_43"/>
    <property type="match status" value="1"/>
</dbReference>
<dbReference type="Gene3D" id="2.115.10.20">
    <property type="entry name" value="Glycosyl hydrolase domain, family 43"/>
    <property type="match status" value="1"/>
</dbReference>
<dbReference type="Proteomes" id="UP001595872">
    <property type="component" value="Unassembled WGS sequence"/>
</dbReference>
<feature type="chain" id="PRO_5045731516" evidence="5">
    <location>
        <begin position="24"/>
        <end position="345"/>
    </location>
</feature>
<name>A0ABV9UDW8_9ACTN</name>
<evidence type="ECO:0000256" key="4">
    <source>
        <dbReference type="RuleBase" id="RU361187"/>
    </source>
</evidence>
<dbReference type="GO" id="GO:0016787">
    <property type="term" value="F:hydrolase activity"/>
    <property type="evidence" value="ECO:0007669"/>
    <property type="project" value="UniProtKB-KW"/>
</dbReference>
<comment type="similarity">
    <text evidence="1 4">Belongs to the glycosyl hydrolase 43 family.</text>
</comment>
<sequence>MRKSLIAVSAAVAVAAVAGGAAAWPPGGEHRSSALSGADSARAASAPRSVAKVMSQGFADPGALKVGRTYYAYGTNGPSRHMPVASAPSALGPWKLNGADGLPKLGAWANPRKPVWAPDVSRRPDGSYLLYYTAWSDKYAHMCVGAAVAGSPAGPFRPVGAGPVECVAPKAARHPGTKPGEIIDASAFTTGRDHYLLYKVGYNGAKPWKPSFLVIQKMTSDGTHKSGAAKVILTETSEPYTVEAPYLVRHGKSYVLFYAAGFYGNDTYQTRYAVASKPTGPYKKGGVLMSTSSLGGKVHGPGGATVLNDGGTWRVFFHGALKQKPLVRTLYTAQLAWTGSRPSVR</sequence>
<evidence type="ECO:0000256" key="5">
    <source>
        <dbReference type="SAM" id="SignalP"/>
    </source>
</evidence>
<evidence type="ECO:0000256" key="3">
    <source>
        <dbReference type="ARBA" id="ARBA00023295"/>
    </source>
</evidence>
<dbReference type="InterPro" id="IPR023296">
    <property type="entry name" value="Glyco_hydro_beta-prop_sf"/>
</dbReference>
<keyword evidence="5" id="KW-0732">Signal</keyword>
<dbReference type="SUPFAM" id="SSF75005">
    <property type="entry name" value="Arabinanase/levansucrase/invertase"/>
    <property type="match status" value="1"/>
</dbReference>
<proteinExistence type="inferred from homology"/>
<organism evidence="6 7">
    <name type="scientific">Actinomadura gamaensis</name>
    <dbReference type="NCBI Taxonomy" id="1763541"/>
    <lineage>
        <taxon>Bacteria</taxon>
        <taxon>Bacillati</taxon>
        <taxon>Actinomycetota</taxon>
        <taxon>Actinomycetes</taxon>
        <taxon>Streptosporangiales</taxon>
        <taxon>Thermomonosporaceae</taxon>
        <taxon>Actinomadura</taxon>
    </lineage>
</organism>